<evidence type="ECO:0000313" key="1">
    <source>
        <dbReference type="EMBL" id="NGY66409.1"/>
    </source>
</evidence>
<reference evidence="1 2" key="1">
    <citation type="submission" date="2020-03" db="EMBL/GenBank/DDBJ databases">
        <title>Isolation and identification of active actinomycetes.</title>
        <authorList>
            <person name="Sun X."/>
        </authorList>
    </citation>
    <scope>NUCLEOTIDE SEQUENCE [LARGE SCALE GENOMIC DNA]</scope>
    <source>
        <strain evidence="1 2">NEAU-D13</strain>
    </source>
</reference>
<keyword evidence="2" id="KW-1185">Reference proteome</keyword>
<dbReference type="RefSeq" id="WP_166056129.1">
    <property type="nucleotide sequence ID" value="NZ_JAAMPJ010000022.1"/>
</dbReference>
<sequence length="85" mass="9077">MKLFNTSRSLGLPVSEGLCASAAAQAMWQKSALKPVALLGRERGTALRGTALASEQPIVLPVIDDVHNYTNALSAHQVRRLLPTP</sequence>
<protein>
    <submittedName>
        <fullName evidence="1">Uncharacterized protein</fullName>
    </submittedName>
</protein>
<name>A0A7C9RYW1_9PSEU</name>
<gene>
    <name evidence="1" type="ORF">G7043_46750</name>
</gene>
<dbReference type="Proteomes" id="UP000481360">
    <property type="component" value="Unassembled WGS sequence"/>
</dbReference>
<comment type="caution">
    <text evidence="1">The sequence shown here is derived from an EMBL/GenBank/DDBJ whole genome shotgun (WGS) entry which is preliminary data.</text>
</comment>
<dbReference type="AlphaFoldDB" id="A0A7C9RYW1"/>
<accession>A0A7C9RYW1</accession>
<dbReference type="EMBL" id="JAAMPJ010000022">
    <property type="protein sequence ID" value="NGY66409.1"/>
    <property type="molecule type" value="Genomic_DNA"/>
</dbReference>
<evidence type="ECO:0000313" key="2">
    <source>
        <dbReference type="Proteomes" id="UP000481360"/>
    </source>
</evidence>
<proteinExistence type="predicted"/>
<organism evidence="1 2">
    <name type="scientific">Lentzea alba</name>
    <dbReference type="NCBI Taxonomy" id="2714351"/>
    <lineage>
        <taxon>Bacteria</taxon>
        <taxon>Bacillati</taxon>
        <taxon>Actinomycetota</taxon>
        <taxon>Actinomycetes</taxon>
        <taxon>Pseudonocardiales</taxon>
        <taxon>Pseudonocardiaceae</taxon>
        <taxon>Lentzea</taxon>
    </lineage>
</organism>